<sequence>MTFPTLFISHGAPDLPIREGATQTFLRGLFTEIPVPKAIAIVSAHWLTAQPTISSAAKPATLYDFGGFPPELSQLVYPAPGHPTLADKIANLLTAQGFPVRLNGQRGYDHGVWTPLILADPTGRIPVVQISMQPHETPAHHLRLGKALAPLRDEGVLIVGSGAATHNFGGFSDRYDAPPPDWAVAFDDWLANAIAQNNITQLLNYRQIAPFAARNHPTEEHLLPLFVALGAGGQGRQLHRGFTYGAFSMAAYAFA</sequence>
<feature type="domain" description="Extradiol ring-cleavage dioxygenase class III enzyme subunit B" evidence="6">
    <location>
        <begin position="35"/>
        <end position="254"/>
    </location>
</feature>
<evidence type="ECO:0000256" key="5">
    <source>
        <dbReference type="ARBA" id="ARBA00023002"/>
    </source>
</evidence>
<evidence type="ECO:0000256" key="1">
    <source>
        <dbReference type="ARBA" id="ARBA00001947"/>
    </source>
</evidence>
<keyword evidence="4" id="KW-0862">Zinc</keyword>
<accession>A0A0C1YB81</accession>
<dbReference type="GO" id="GO:0016702">
    <property type="term" value="F:oxidoreductase activity, acting on single donors with incorporation of molecular oxygen, incorporation of two atoms of oxygen"/>
    <property type="evidence" value="ECO:0007669"/>
    <property type="project" value="UniProtKB-ARBA"/>
</dbReference>
<dbReference type="PANTHER" id="PTHR30096:SF0">
    <property type="entry name" value="4,5-DOPA DIOXYGENASE EXTRADIOL-LIKE PROTEIN"/>
    <property type="match status" value="1"/>
</dbReference>
<proteinExistence type="inferred from homology"/>
<dbReference type="CDD" id="cd07363">
    <property type="entry name" value="45_DOPA_Dioxygenase"/>
    <property type="match status" value="1"/>
</dbReference>
<dbReference type="GO" id="GO:0008270">
    <property type="term" value="F:zinc ion binding"/>
    <property type="evidence" value="ECO:0007669"/>
    <property type="project" value="InterPro"/>
</dbReference>
<evidence type="ECO:0000259" key="6">
    <source>
        <dbReference type="Pfam" id="PF02900"/>
    </source>
</evidence>
<dbReference type="InterPro" id="IPR014436">
    <property type="entry name" value="Extradiol_dOase_DODA"/>
</dbReference>
<organism evidence="7">
    <name type="scientific">Lyngbya confervoides BDU141951</name>
    <dbReference type="NCBI Taxonomy" id="1574623"/>
    <lineage>
        <taxon>Bacteria</taxon>
        <taxon>Bacillati</taxon>
        <taxon>Cyanobacteriota</taxon>
        <taxon>Cyanophyceae</taxon>
        <taxon>Oscillatoriophycideae</taxon>
        <taxon>Oscillatoriales</taxon>
        <taxon>Microcoleaceae</taxon>
        <taxon>Lyngbya</taxon>
    </lineage>
</organism>
<dbReference type="GO" id="GO:0008198">
    <property type="term" value="F:ferrous iron binding"/>
    <property type="evidence" value="ECO:0007669"/>
    <property type="project" value="InterPro"/>
</dbReference>
<dbReference type="PIRSF" id="PIRSF006157">
    <property type="entry name" value="Doxgns_DODA"/>
    <property type="match status" value="1"/>
</dbReference>
<dbReference type="PANTHER" id="PTHR30096">
    <property type="entry name" value="4,5-DOPA DIOXYGENASE EXTRADIOL-LIKE PROTEIN"/>
    <property type="match status" value="1"/>
</dbReference>
<evidence type="ECO:0000256" key="4">
    <source>
        <dbReference type="ARBA" id="ARBA00022833"/>
    </source>
</evidence>
<comment type="similarity">
    <text evidence="2">Belongs to the DODA-type extradiol aromatic ring-opening dioxygenase family.</text>
</comment>
<comment type="caution">
    <text evidence="7">The sequence shown here is derived from an EMBL/GenBank/DDBJ whole genome shotgun (WGS) entry which is preliminary data.</text>
</comment>
<name>A0A0C1YB81_9CYAN</name>
<evidence type="ECO:0000256" key="3">
    <source>
        <dbReference type="ARBA" id="ARBA00022723"/>
    </source>
</evidence>
<reference evidence="7" key="3">
    <citation type="submission" date="2020-02" db="EMBL/GenBank/DDBJ databases">
        <authorList>
            <person name="Sarangi A.N."/>
            <person name="Ghosh S."/>
            <person name="Mukherjee M."/>
            <person name="Tripathy S."/>
        </authorList>
    </citation>
    <scope>NUCLEOTIDE SEQUENCE</scope>
    <source>
        <strain evidence="7">BDU141951</strain>
    </source>
</reference>
<dbReference type="Gene3D" id="3.40.830.10">
    <property type="entry name" value="LigB-like"/>
    <property type="match status" value="1"/>
</dbReference>
<protein>
    <submittedName>
        <fullName evidence="7">Dioxygenase</fullName>
    </submittedName>
</protein>
<reference evidence="7" key="2">
    <citation type="journal article" date="2015" name="Genome Announc.">
        <title>Draft Genome Sequence of Filamentous Marine Cyanobacterium Lyngbya confervoides Strain BDU141951.</title>
        <authorList>
            <person name="Chandrababunaidu M.M."/>
            <person name="Sen D."/>
            <person name="Tripathy S."/>
        </authorList>
    </citation>
    <scope>NUCLEOTIDE SEQUENCE</scope>
    <source>
        <strain evidence="7">BDU141951</strain>
    </source>
</reference>
<dbReference type="AlphaFoldDB" id="A0A0C1YB81"/>
<dbReference type="SUPFAM" id="SSF53213">
    <property type="entry name" value="LigB-like"/>
    <property type="match status" value="1"/>
</dbReference>
<dbReference type="InterPro" id="IPR004183">
    <property type="entry name" value="Xdiol_dOase_suB"/>
</dbReference>
<dbReference type="EMBL" id="JTHE02000002">
    <property type="protein sequence ID" value="NEV65901.1"/>
    <property type="molecule type" value="Genomic_DNA"/>
</dbReference>
<dbReference type="Pfam" id="PF02900">
    <property type="entry name" value="LigB"/>
    <property type="match status" value="1"/>
</dbReference>
<evidence type="ECO:0000313" key="7">
    <source>
        <dbReference type="EMBL" id="NEV65901.1"/>
    </source>
</evidence>
<gene>
    <name evidence="7" type="ORF">QQ91_002095</name>
</gene>
<keyword evidence="3" id="KW-0479">Metal-binding</keyword>
<keyword evidence="5" id="KW-0560">Oxidoreductase</keyword>
<comment type="cofactor">
    <cofactor evidence="1">
        <name>Zn(2+)</name>
        <dbReference type="ChEBI" id="CHEBI:29105"/>
    </cofactor>
</comment>
<reference evidence="7" key="1">
    <citation type="submission" date="2014-11" db="EMBL/GenBank/DDBJ databases">
        <authorList>
            <person name="Malar M.C."/>
            <person name="Sen D."/>
            <person name="Tripathy S."/>
        </authorList>
    </citation>
    <scope>NUCLEOTIDE SEQUENCE</scope>
    <source>
        <strain evidence="7">BDU141951</strain>
    </source>
</reference>
<evidence type="ECO:0000256" key="2">
    <source>
        <dbReference type="ARBA" id="ARBA00007581"/>
    </source>
</evidence>
<keyword evidence="7" id="KW-0223">Dioxygenase</keyword>